<reference evidence="1" key="1">
    <citation type="journal article" date="2014" name="Front. Microbiol.">
        <title>High frequency of phylogenetically diverse reductive dehalogenase-homologous genes in deep subseafloor sedimentary metagenomes.</title>
        <authorList>
            <person name="Kawai M."/>
            <person name="Futagami T."/>
            <person name="Toyoda A."/>
            <person name="Takaki Y."/>
            <person name="Nishi S."/>
            <person name="Hori S."/>
            <person name="Arai W."/>
            <person name="Tsubouchi T."/>
            <person name="Morono Y."/>
            <person name="Uchiyama I."/>
            <person name="Ito T."/>
            <person name="Fujiyama A."/>
            <person name="Inagaki F."/>
            <person name="Takami H."/>
        </authorList>
    </citation>
    <scope>NUCLEOTIDE SEQUENCE</scope>
    <source>
        <strain evidence="1">Expedition CK06-06</strain>
    </source>
</reference>
<dbReference type="AlphaFoldDB" id="X1H0P1"/>
<proteinExistence type="predicted"/>
<name>X1H0P1_9ZZZZ</name>
<evidence type="ECO:0000313" key="1">
    <source>
        <dbReference type="EMBL" id="GAH63731.1"/>
    </source>
</evidence>
<dbReference type="EMBL" id="BARU01027827">
    <property type="protein sequence ID" value="GAH63731.1"/>
    <property type="molecule type" value="Genomic_DNA"/>
</dbReference>
<feature type="non-terminal residue" evidence="1">
    <location>
        <position position="36"/>
    </location>
</feature>
<organism evidence="1">
    <name type="scientific">marine sediment metagenome</name>
    <dbReference type="NCBI Taxonomy" id="412755"/>
    <lineage>
        <taxon>unclassified sequences</taxon>
        <taxon>metagenomes</taxon>
        <taxon>ecological metagenomes</taxon>
    </lineage>
</organism>
<gene>
    <name evidence="1" type="ORF">S03H2_44499</name>
</gene>
<comment type="caution">
    <text evidence="1">The sequence shown here is derived from an EMBL/GenBank/DDBJ whole genome shotgun (WGS) entry which is preliminary data.</text>
</comment>
<protein>
    <submittedName>
        <fullName evidence="1">Uncharacterized protein</fullName>
    </submittedName>
</protein>
<sequence>MQNKKQYGDVEFIFEKPQNFEGCILLNGWHGIGECG</sequence>
<accession>X1H0P1</accession>